<comment type="caution">
    <text evidence="3">The sequence shown here is derived from an EMBL/GenBank/DDBJ whole genome shotgun (WGS) entry which is preliminary data.</text>
</comment>
<evidence type="ECO:0000313" key="3">
    <source>
        <dbReference type="EMBL" id="OXA55809.1"/>
    </source>
</evidence>
<sequence>MGTSKKMTSSKSNLLLVAVAIAVVMTLDHVPSAEGDLMCYLCHGDTNTSTSGEGKQDELSDDNPSPGQLEMQAYREKVGKAMPCKDLTATTQKEDRAQIRCPFFWEGSTVKPDPKFAPMNTCPKDAEACKCNRDFCNGLSFGVNKADRMNDSVKRVVVGTLLGVSFFVRGYLICGGGDF</sequence>
<feature type="signal peptide" evidence="2">
    <location>
        <begin position="1"/>
        <end position="35"/>
    </location>
</feature>
<proteinExistence type="predicted"/>
<evidence type="ECO:0000256" key="2">
    <source>
        <dbReference type="SAM" id="SignalP"/>
    </source>
</evidence>
<dbReference type="AlphaFoldDB" id="A0A226EEJ4"/>
<gene>
    <name evidence="3" type="ORF">Fcan01_08815</name>
</gene>
<evidence type="ECO:0008006" key="5">
    <source>
        <dbReference type="Google" id="ProtNLM"/>
    </source>
</evidence>
<keyword evidence="4" id="KW-1185">Reference proteome</keyword>
<keyword evidence="2" id="KW-0732">Signal</keyword>
<dbReference type="EMBL" id="LNIX01000004">
    <property type="protein sequence ID" value="OXA55809.1"/>
    <property type="molecule type" value="Genomic_DNA"/>
</dbReference>
<reference evidence="3 4" key="1">
    <citation type="submission" date="2015-12" db="EMBL/GenBank/DDBJ databases">
        <title>The genome of Folsomia candida.</title>
        <authorList>
            <person name="Faddeeva A."/>
            <person name="Derks M.F."/>
            <person name="Anvar Y."/>
            <person name="Smit S."/>
            <person name="Van Straalen N."/>
            <person name="Roelofs D."/>
        </authorList>
    </citation>
    <scope>NUCLEOTIDE SEQUENCE [LARGE SCALE GENOMIC DNA]</scope>
    <source>
        <strain evidence="3 4">VU population</strain>
        <tissue evidence="3">Whole body</tissue>
    </source>
</reference>
<accession>A0A226EEJ4</accession>
<dbReference type="Proteomes" id="UP000198287">
    <property type="component" value="Unassembled WGS sequence"/>
</dbReference>
<feature type="region of interest" description="Disordered" evidence="1">
    <location>
        <begin position="48"/>
        <end position="68"/>
    </location>
</feature>
<evidence type="ECO:0000313" key="4">
    <source>
        <dbReference type="Proteomes" id="UP000198287"/>
    </source>
</evidence>
<protein>
    <recommendedName>
        <fullName evidence="5">Protein sleepless</fullName>
    </recommendedName>
</protein>
<feature type="chain" id="PRO_5012533611" description="Protein sleepless" evidence="2">
    <location>
        <begin position="36"/>
        <end position="179"/>
    </location>
</feature>
<evidence type="ECO:0000256" key="1">
    <source>
        <dbReference type="SAM" id="MobiDB-lite"/>
    </source>
</evidence>
<organism evidence="3 4">
    <name type="scientific">Folsomia candida</name>
    <name type="common">Springtail</name>
    <dbReference type="NCBI Taxonomy" id="158441"/>
    <lineage>
        <taxon>Eukaryota</taxon>
        <taxon>Metazoa</taxon>
        <taxon>Ecdysozoa</taxon>
        <taxon>Arthropoda</taxon>
        <taxon>Hexapoda</taxon>
        <taxon>Collembola</taxon>
        <taxon>Entomobryomorpha</taxon>
        <taxon>Isotomoidea</taxon>
        <taxon>Isotomidae</taxon>
        <taxon>Proisotominae</taxon>
        <taxon>Folsomia</taxon>
    </lineage>
</organism>
<name>A0A226EEJ4_FOLCA</name>